<feature type="compositionally biased region" description="Basic and acidic residues" evidence="2">
    <location>
        <begin position="69"/>
        <end position="85"/>
    </location>
</feature>
<gene>
    <name evidence="4" type="ORF">LTRI10_LOCUS27378</name>
</gene>
<feature type="compositionally biased region" description="Basic and acidic residues" evidence="2">
    <location>
        <begin position="93"/>
        <end position="113"/>
    </location>
</feature>
<evidence type="ECO:0000313" key="5">
    <source>
        <dbReference type="Proteomes" id="UP001497516"/>
    </source>
</evidence>
<dbReference type="PANTHER" id="PTHR33470">
    <property type="entry name" value="OS01G0164075 PROTEIN"/>
    <property type="match status" value="1"/>
</dbReference>
<protein>
    <submittedName>
        <fullName evidence="4">Uncharacterized protein</fullName>
    </submittedName>
</protein>
<proteinExistence type="predicted"/>
<dbReference type="PANTHER" id="PTHR33470:SF40">
    <property type="entry name" value="PROTEIN SEED AND ROOT HAIR PROTECTIVE PROTEIN"/>
    <property type="match status" value="1"/>
</dbReference>
<dbReference type="GO" id="GO:0009723">
    <property type="term" value="P:response to ethylene"/>
    <property type="evidence" value="ECO:0007669"/>
    <property type="project" value="TreeGrafter"/>
</dbReference>
<accession>A0AAV2EKJ6</accession>
<dbReference type="GO" id="GO:0071944">
    <property type="term" value="C:cell periphery"/>
    <property type="evidence" value="ECO:0007669"/>
    <property type="project" value="TreeGrafter"/>
</dbReference>
<dbReference type="Pfam" id="PF01190">
    <property type="entry name" value="Pollen_Ole_e_1"/>
    <property type="match status" value="1"/>
</dbReference>
<evidence type="ECO:0000256" key="3">
    <source>
        <dbReference type="SAM" id="SignalP"/>
    </source>
</evidence>
<name>A0AAV2EKJ6_9ROSI</name>
<sequence>MAATHLSKCSFVLALALFLAAIASAEYYNPTATNSEEAGAVVKPQDKPDYHNGYVSTPAMEKLKSRMHQYEHGWKQEDADSHRPESGNGYGSKSEKPLVPEAVKPKVSSEKRSSNYGAKPEDWFPIGIEGVVACKSGSDYRPLQGAVVRITCSGEEEEHKVSCSTDEKGYFYKTMPAYGGKPELCKAFLEKSGSEKCSEPTDVNKGINGAALSSYKILHDKRIKLYPVGPFFYSMKTTTAATTHDAYDHPATAISTAKPYTKSPAGY</sequence>
<feature type="chain" id="PRO_5043516909" evidence="3">
    <location>
        <begin position="26"/>
        <end position="267"/>
    </location>
</feature>
<dbReference type="EMBL" id="OZ034818">
    <property type="protein sequence ID" value="CAL1386309.1"/>
    <property type="molecule type" value="Genomic_DNA"/>
</dbReference>
<dbReference type="AlphaFoldDB" id="A0AAV2EKJ6"/>
<keyword evidence="5" id="KW-1185">Reference proteome</keyword>
<reference evidence="4 5" key="1">
    <citation type="submission" date="2024-04" db="EMBL/GenBank/DDBJ databases">
        <authorList>
            <person name="Fracassetti M."/>
        </authorList>
    </citation>
    <scope>NUCLEOTIDE SEQUENCE [LARGE SCALE GENOMIC DNA]</scope>
</reference>
<organism evidence="4 5">
    <name type="scientific">Linum trigynum</name>
    <dbReference type="NCBI Taxonomy" id="586398"/>
    <lineage>
        <taxon>Eukaryota</taxon>
        <taxon>Viridiplantae</taxon>
        <taxon>Streptophyta</taxon>
        <taxon>Embryophyta</taxon>
        <taxon>Tracheophyta</taxon>
        <taxon>Spermatophyta</taxon>
        <taxon>Magnoliopsida</taxon>
        <taxon>eudicotyledons</taxon>
        <taxon>Gunneridae</taxon>
        <taxon>Pentapetalae</taxon>
        <taxon>rosids</taxon>
        <taxon>fabids</taxon>
        <taxon>Malpighiales</taxon>
        <taxon>Linaceae</taxon>
        <taxon>Linum</taxon>
    </lineage>
</organism>
<evidence type="ECO:0000256" key="2">
    <source>
        <dbReference type="SAM" id="MobiDB-lite"/>
    </source>
</evidence>
<evidence type="ECO:0000256" key="1">
    <source>
        <dbReference type="ARBA" id="ARBA00022729"/>
    </source>
</evidence>
<feature type="region of interest" description="Disordered" evidence="2">
    <location>
        <begin position="69"/>
        <end position="115"/>
    </location>
</feature>
<evidence type="ECO:0000313" key="4">
    <source>
        <dbReference type="EMBL" id="CAL1386309.1"/>
    </source>
</evidence>
<keyword evidence="1 3" id="KW-0732">Signal</keyword>
<dbReference type="Proteomes" id="UP001497516">
    <property type="component" value="Chromosome 5"/>
</dbReference>
<feature type="signal peptide" evidence="3">
    <location>
        <begin position="1"/>
        <end position="25"/>
    </location>
</feature>